<accession>A0ABV9KS32</accession>
<dbReference type="SMART" id="SM00864">
    <property type="entry name" value="Tubulin"/>
    <property type="match status" value="1"/>
</dbReference>
<dbReference type="Proteomes" id="UP001596023">
    <property type="component" value="Unassembled WGS sequence"/>
</dbReference>
<keyword evidence="1" id="KW-0547">Nucleotide-binding</keyword>
<reference evidence="5" key="1">
    <citation type="journal article" date="2019" name="Int. J. Syst. Evol. Microbiol.">
        <title>The Global Catalogue of Microorganisms (GCM) 10K type strain sequencing project: providing services to taxonomists for standard genome sequencing and annotation.</title>
        <authorList>
            <consortium name="The Broad Institute Genomics Platform"/>
            <consortium name="The Broad Institute Genome Sequencing Center for Infectious Disease"/>
            <person name="Wu L."/>
            <person name="Ma J."/>
        </authorList>
    </citation>
    <scope>NUCLEOTIDE SEQUENCE [LARGE SCALE GENOMIC DNA]</scope>
    <source>
        <strain evidence="5">CCUG 66188</strain>
    </source>
</reference>
<keyword evidence="2" id="KW-0342">GTP-binding</keyword>
<dbReference type="InterPro" id="IPR003008">
    <property type="entry name" value="Tubulin_FtsZ_GTPase"/>
</dbReference>
<dbReference type="InterPro" id="IPR045061">
    <property type="entry name" value="FtsZ/CetZ"/>
</dbReference>
<gene>
    <name evidence="4" type="ORF">ACFO6W_04380</name>
</gene>
<dbReference type="Gene3D" id="3.40.50.1440">
    <property type="entry name" value="Tubulin/FtsZ, GTPase domain"/>
    <property type="match status" value="1"/>
</dbReference>
<evidence type="ECO:0000313" key="4">
    <source>
        <dbReference type="EMBL" id="MFC4672924.1"/>
    </source>
</evidence>
<organism evidence="4 5">
    <name type="scientific">Dysgonomonas termitidis</name>
    <dbReference type="NCBI Taxonomy" id="1516126"/>
    <lineage>
        <taxon>Bacteria</taxon>
        <taxon>Pseudomonadati</taxon>
        <taxon>Bacteroidota</taxon>
        <taxon>Bacteroidia</taxon>
        <taxon>Bacteroidales</taxon>
        <taxon>Dysgonomonadaceae</taxon>
        <taxon>Dysgonomonas</taxon>
    </lineage>
</organism>
<evidence type="ECO:0000256" key="1">
    <source>
        <dbReference type="ARBA" id="ARBA00022741"/>
    </source>
</evidence>
<dbReference type="RefSeq" id="WP_379994148.1">
    <property type="nucleotide sequence ID" value="NZ_JBHSGN010000036.1"/>
</dbReference>
<sequence length="154" mass="16776">MTEAITEKDRENIERLFNDGTRMAFIIAGMGGATGTRTVPIITRMCRDMGILTVGILTTPLLCEGRERIISALDGIGRTAENVDALLVVNSELFMDSNITAISSNTFTPINDMIMTLIKDITDIITIPGHINLDFTDVKTILKDGGITIISRVC</sequence>
<evidence type="ECO:0000256" key="2">
    <source>
        <dbReference type="ARBA" id="ARBA00023134"/>
    </source>
</evidence>
<dbReference type="PANTHER" id="PTHR30314:SF3">
    <property type="entry name" value="MITOCHONDRIAL DIVISION PROTEIN FSZA"/>
    <property type="match status" value="1"/>
</dbReference>
<proteinExistence type="predicted"/>
<name>A0ABV9KS32_9BACT</name>
<feature type="domain" description="Tubulin/FtsZ GTPase" evidence="3">
    <location>
        <begin position="1"/>
        <end position="129"/>
    </location>
</feature>
<keyword evidence="5" id="KW-1185">Reference proteome</keyword>
<dbReference type="Pfam" id="PF00091">
    <property type="entry name" value="Tubulin"/>
    <property type="match status" value="1"/>
</dbReference>
<dbReference type="PANTHER" id="PTHR30314">
    <property type="entry name" value="CELL DIVISION PROTEIN FTSZ-RELATED"/>
    <property type="match status" value="1"/>
</dbReference>
<dbReference type="EMBL" id="JBHSGN010000036">
    <property type="protein sequence ID" value="MFC4672924.1"/>
    <property type="molecule type" value="Genomic_DNA"/>
</dbReference>
<evidence type="ECO:0000259" key="3">
    <source>
        <dbReference type="SMART" id="SM00864"/>
    </source>
</evidence>
<comment type="caution">
    <text evidence="4">The sequence shown here is derived from an EMBL/GenBank/DDBJ whole genome shotgun (WGS) entry which is preliminary data.</text>
</comment>
<dbReference type="PRINTS" id="PR00423">
    <property type="entry name" value="CELLDVISFTSZ"/>
</dbReference>
<protein>
    <recommendedName>
        <fullName evidence="3">Tubulin/FtsZ GTPase domain-containing protein</fullName>
    </recommendedName>
</protein>
<evidence type="ECO:0000313" key="5">
    <source>
        <dbReference type="Proteomes" id="UP001596023"/>
    </source>
</evidence>
<dbReference type="SUPFAM" id="SSF52490">
    <property type="entry name" value="Tubulin nucleotide-binding domain-like"/>
    <property type="match status" value="1"/>
</dbReference>
<dbReference type="InterPro" id="IPR036525">
    <property type="entry name" value="Tubulin/FtsZ_GTPase_sf"/>
</dbReference>